<keyword evidence="3" id="KW-1185">Reference proteome</keyword>
<evidence type="ECO:0000313" key="3">
    <source>
        <dbReference type="Proteomes" id="UP000647017"/>
    </source>
</evidence>
<feature type="compositionally biased region" description="Polar residues" evidence="1">
    <location>
        <begin position="1"/>
        <end position="14"/>
    </location>
</feature>
<sequence>MPTRRPGSSPSSDATPMPDNGRPGGREQKTPWTADRVMAELRARGLVDPSGGIAMKDLFGVAKAARDLALPDVEVLLAEPSYAARMAAVCVLDLQARRRPGQPELVDVYLRNHDRIDDWGMVDRAAPWVLGSALAGGPYDLLHDLAGSAEPIRRRTAITAPLWFVKYGSDADVEAGFAVAERLCADPETVVNKAVGIWLAHAGDRQRDRLLGFLGEFESAMARPAARLARRKL</sequence>
<gene>
    <name evidence="2" type="ORF">Van01_63730</name>
</gene>
<comment type="caution">
    <text evidence="2">The sequence shown here is derived from an EMBL/GenBank/DDBJ whole genome shotgun (WGS) entry which is preliminary data.</text>
</comment>
<reference evidence="2 3" key="1">
    <citation type="submission" date="2021-01" db="EMBL/GenBank/DDBJ databases">
        <title>Whole genome shotgun sequence of Verrucosispora andamanensis NBRC 109075.</title>
        <authorList>
            <person name="Komaki H."/>
            <person name="Tamura T."/>
        </authorList>
    </citation>
    <scope>NUCLEOTIDE SEQUENCE [LARGE SCALE GENOMIC DNA]</scope>
    <source>
        <strain evidence="2 3">NBRC 109075</strain>
    </source>
</reference>
<evidence type="ECO:0000256" key="1">
    <source>
        <dbReference type="SAM" id="MobiDB-lite"/>
    </source>
</evidence>
<protein>
    <recommendedName>
        <fullName evidence="4">DNA alkylation repair protein</fullName>
    </recommendedName>
</protein>
<organism evidence="2 3">
    <name type="scientific">Micromonospora andamanensis</name>
    <dbReference type="NCBI Taxonomy" id="1287068"/>
    <lineage>
        <taxon>Bacteria</taxon>
        <taxon>Bacillati</taxon>
        <taxon>Actinomycetota</taxon>
        <taxon>Actinomycetes</taxon>
        <taxon>Micromonosporales</taxon>
        <taxon>Micromonosporaceae</taxon>
        <taxon>Micromonospora</taxon>
    </lineage>
</organism>
<evidence type="ECO:0000313" key="2">
    <source>
        <dbReference type="EMBL" id="GIJ13159.1"/>
    </source>
</evidence>
<dbReference type="EMBL" id="BOOZ01000083">
    <property type="protein sequence ID" value="GIJ13159.1"/>
    <property type="molecule type" value="Genomic_DNA"/>
</dbReference>
<dbReference type="Proteomes" id="UP000647017">
    <property type="component" value="Unassembled WGS sequence"/>
</dbReference>
<proteinExistence type="predicted"/>
<accession>A0ABQ4I5G9</accession>
<dbReference type="Gene3D" id="1.25.10.90">
    <property type="match status" value="1"/>
</dbReference>
<evidence type="ECO:0008006" key="4">
    <source>
        <dbReference type="Google" id="ProtNLM"/>
    </source>
</evidence>
<name>A0ABQ4I5G9_9ACTN</name>
<feature type="region of interest" description="Disordered" evidence="1">
    <location>
        <begin position="1"/>
        <end position="32"/>
    </location>
</feature>
<dbReference type="InterPro" id="IPR014825">
    <property type="entry name" value="DNA_alkylation"/>
</dbReference>
<dbReference type="Pfam" id="PF08713">
    <property type="entry name" value="DNA_alkylation"/>
    <property type="match status" value="1"/>
</dbReference>
<dbReference type="SUPFAM" id="SSF48371">
    <property type="entry name" value="ARM repeat"/>
    <property type="match status" value="1"/>
</dbReference>
<dbReference type="InterPro" id="IPR016024">
    <property type="entry name" value="ARM-type_fold"/>
</dbReference>